<name>A0A0E9U8C8_ANGAN</name>
<sequence>MYSINVAVSCNKPTCTFVSDSCFPFTFIYKHKFKYKAVLFVIII</sequence>
<dbReference type="AlphaFoldDB" id="A0A0E9U8C8"/>
<evidence type="ECO:0000313" key="1">
    <source>
        <dbReference type="EMBL" id="JAH61977.1"/>
    </source>
</evidence>
<reference evidence="1" key="1">
    <citation type="submission" date="2014-11" db="EMBL/GenBank/DDBJ databases">
        <authorList>
            <person name="Amaro Gonzalez C."/>
        </authorList>
    </citation>
    <scope>NUCLEOTIDE SEQUENCE</scope>
</reference>
<reference evidence="1" key="2">
    <citation type="journal article" date="2015" name="Fish Shellfish Immunol.">
        <title>Early steps in the European eel (Anguilla anguilla)-Vibrio vulnificus interaction in the gills: Role of the RtxA13 toxin.</title>
        <authorList>
            <person name="Callol A."/>
            <person name="Pajuelo D."/>
            <person name="Ebbesson L."/>
            <person name="Teles M."/>
            <person name="MacKenzie S."/>
            <person name="Amaro C."/>
        </authorList>
    </citation>
    <scope>NUCLEOTIDE SEQUENCE</scope>
</reference>
<accession>A0A0E9U8C8</accession>
<proteinExistence type="predicted"/>
<dbReference type="EMBL" id="GBXM01046600">
    <property type="protein sequence ID" value="JAH61977.1"/>
    <property type="molecule type" value="Transcribed_RNA"/>
</dbReference>
<organism evidence="1">
    <name type="scientific">Anguilla anguilla</name>
    <name type="common">European freshwater eel</name>
    <name type="synonym">Muraena anguilla</name>
    <dbReference type="NCBI Taxonomy" id="7936"/>
    <lineage>
        <taxon>Eukaryota</taxon>
        <taxon>Metazoa</taxon>
        <taxon>Chordata</taxon>
        <taxon>Craniata</taxon>
        <taxon>Vertebrata</taxon>
        <taxon>Euteleostomi</taxon>
        <taxon>Actinopterygii</taxon>
        <taxon>Neopterygii</taxon>
        <taxon>Teleostei</taxon>
        <taxon>Anguilliformes</taxon>
        <taxon>Anguillidae</taxon>
        <taxon>Anguilla</taxon>
    </lineage>
</organism>
<protein>
    <submittedName>
        <fullName evidence="1">Uncharacterized protein</fullName>
    </submittedName>
</protein>